<dbReference type="Proteomes" id="UP000006281">
    <property type="component" value="Chromosome"/>
</dbReference>
<accession>K0JPQ0</accession>
<dbReference type="STRING" id="1179773.BN6_00340"/>
<evidence type="ECO:0000256" key="1">
    <source>
        <dbReference type="ARBA" id="ARBA00023002"/>
    </source>
</evidence>
<dbReference type="EMBL" id="HE804045">
    <property type="protein sequence ID" value="CCH27366.1"/>
    <property type="molecule type" value="Genomic_DNA"/>
</dbReference>
<feature type="domain" description="FAD-binding PCMH-type" evidence="2">
    <location>
        <begin position="36"/>
        <end position="200"/>
    </location>
</feature>
<dbReference type="HOGENOM" id="CLU_003896_4_3_11"/>
<dbReference type="eggNOG" id="COG0277">
    <property type="taxonomic scope" value="Bacteria"/>
</dbReference>
<evidence type="ECO:0000313" key="4">
    <source>
        <dbReference type="Proteomes" id="UP000006281"/>
    </source>
</evidence>
<keyword evidence="4" id="KW-1185">Reference proteome</keyword>
<dbReference type="Pfam" id="PF01565">
    <property type="entry name" value="FAD_binding_4"/>
    <property type="match status" value="1"/>
</dbReference>
<dbReference type="InterPro" id="IPR007173">
    <property type="entry name" value="ALO_C"/>
</dbReference>
<dbReference type="InterPro" id="IPR036318">
    <property type="entry name" value="FAD-bd_PCMH-like_sf"/>
</dbReference>
<dbReference type="GO" id="GO:0080049">
    <property type="term" value="F:L-gulono-1,4-lactone dehydrogenase activity"/>
    <property type="evidence" value="ECO:0007669"/>
    <property type="project" value="TreeGrafter"/>
</dbReference>
<dbReference type="GO" id="GO:0003885">
    <property type="term" value="F:D-arabinono-1,4-lactone oxidase activity"/>
    <property type="evidence" value="ECO:0007669"/>
    <property type="project" value="InterPro"/>
</dbReference>
<dbReference type="InterPro" id="IPR016166">
    <property type="entry name" value="FAD-bd_PCMH"/>
</dbReference>
<dbReference type="InterPro" id="IPR010031">
    <property type="entry name" value="FAD_lactone_oxidase-like"/>
</dbReference>
<evidence type="ECO:0000313" key="3">
    <source>
        <dbReference type="EMBL" id="CCH27366.1"/>
    </source>
</evidence>
<organism evidence="3 4">
    <name type="scientific">Saccharothrix espanaensis (strain ATCC 51144 / DSM 44229 / JCM 9112 / NBRC 15066 / NRRL 15764)</name>
    <dbReference type="NCBI Taxonomy" id="1179773"/>
    <lineage>
        <taxon>Bacteria</taxon>
        <taxon>Bacillati</taxon>
        <taxon>Actinomycetota</taxon>
        <taxon>Actinomycetes</taxon>
        <taxon>Pseudonocardiales</taxon>
        <taxon>Pseudonocardiaceae</taxon>
        <taxon>Saccharothrix</taxon>
    </lineage>
</organism>
<dbReference type="KEGG" id="sesp:BN6_00340"/>
<dbReference type="PANTHER" id="PTHR43762:SF1">
    <property type="entry name" value="D-ARABINONO-1,4-LACTONE OXIDASE"/>
    <property type="match status" value="1"/>
</dbReference>
<sequence>MGLRYLKGEFLSPTVRGPAHTGGVMGTPWTNWARTATASPHRVEHPASADEIADAVAAASHLRPRGSGHSFTGIAVAPGTALDLDRWTGVTEVTGTLVTVRAGTTLRQLNALLDTLGLALPNLGDIDAQTIAGATATGTHGTGAKLGGLATQITALQLVLANGEQVRCSATERPDLFAAARVGLGALGVISTITLRCVPAFVLHARETPGRLDAVLAEFDHLTSVEDHVEFHWFPHSDDVIVKRNNRVDEPAAPLSKLRRFYEYEVLENGAFGLVCRVAKTFPTTTRGLNRLCGKLISERVYRDDSHRVFVTPRRVRFVESEYAIPREELHGVLTELRKAVAKLDHGVIVPVEVRVAQGDDIWLSTANGRDSAYIAVHQYLGMPYRQYFDAFEKIATAVGGRPHWGKLHTRTAADLAPAYPRFADFRALRAELDPTGKFANDYLDRVLGKASATGVDPETSS</sequence>
<dbReference type="NCBIfam" id="TIGR01679">
    <property type="entry name" value="bact_FAD_ox"/>
    <property type="match status" value="1"/>
</dbReference>
<dbReference type="GO" id="GO:0071949">
    <property type="term" value="F:FAD binding"/>
    <property type="evidence" value="ECO:0007669"/>
    <property type="project" value="InterPro"/>
</dbReference>
<dbReference type="SUPFAM" id="SSF56176">
    <property type="entry name" value="FAD-binding/transporter-associated domain-like"/>
    <property type="match status" value="1"/>
</dbReference>
<dbReference type="AlphaFoldDB" id="K0JPQ0"/>
<keyword evidence="1 3" id="KW-0560">Oxidoreductase</keyword>
<proteinExistence type="predicted"/>
<dbReference type="Gene3D" id="3.30.70.2520">
    <property type="match status" value="1"/>
</dbReference>
<reference evidence="3 4" key="1">
    <citation type="journal article" date="2012" name="BMC Genomics">
        <title>Complete genome sequence of Saccharothrix espanaensis DSM 44229T and comparison to the other completely sequenced Pseudonocardiaceae.</title>
        <authorList>
            <person name="Strobel T."/>
            <person name="Al-Dilaimi A."/>
            <person name="Blom J."/>
            <person name="Gessner A."/>
            <person name="Kalinowski J."/>
            <person name="Luzhetska M."/>
            <person name="Puhler A."/>
            <person name="Szczepanowski R."/>
            <person name="Bechthold A."/>
            <person name="Ruckert C."/>
        </authorList>
    </citation>
    <scope>NUCLEOTIDE SEQUENCE [LARGE SCALE GENOMIC DNA]</scope>
    <source>
        <strain evidence="4">ATCC 51144 / DSM 44229 / JCM 9112 / NBRC 15066 / NRRL 15764</strain>
    </source>
</reference>
<dbReference type="GO" id="GO:0050105">
    <property type="term" value="F:L-gulonolactone oxidase activity"/>
    <property type="evidence" value="ECO:0007669"/>
    <property type="project" value="UniProtKB-EC"/>
</dbReference>
<dbReference type="Pfam" id="PF04030">
    <property type="entry name" value="ALO"/>
    <property type="match status" value="1"/>
</dbReference>
<dbReference type="InterPro" id="IPR006094">
    <property type="entry name" value="Oxid_FAD_bind_N"/>
</dbReference>
<dbReference type="PATRIC" id="fig|1179773.3.peg.32"/>
<dbReference type="Gene3D" id="1.10.45.10">
    <property type="entry name" value="Vanillyl-alcohol Oxidase, Chain A, domain 4"/>
    <property type="match status" value="1"/>
</dbReference>
<dbReference type="PIRSF" id="PIRSF000136">
    <property type="entry name" value="LGO_GLO"/>
    <property type="match status" value="1"/>
</dbReference>
<dbReference type="PANTHER" id="PTHR43762">
    <property type="entry name" value="L-GULONOLACTONE OXIDASE"/>
    <property type="match status" value="1"/>
</dbReference>
<name>K0JPQ0_SACES</name>
<dbReference type="InterPro" id="IPR016171">
    <property type="entry name" value="Vanillyl_alc_oxidase_C-sub2"/>
</dbReference>
<dbReference type="GO" id="GO:0016020">
    <property type="term" value="C:membrane"/>
    <property type="evidence" value="ECO:0007669"/>
    <property type="project" value="InterPro"/>
</dbReference>
<dbReference type="PROSITE" id="PS51387">
    <property type="entry name" value="FAD_PCMH"/>
    <property type="match status" value="1"/>
</dbReference>
<dbReference type="Gene3D" id="3.30.43.10">
    <property type="entry name" value="Uridine Diphospho-n-acetylenolpyruvylglucosamine Reductase, domain 2"/>
    <property type="match status" value="1"/>
</dbReference>
<dbReference type="BioCyc" id="SESP1179773:BN6_RS00165-MONOMER"/>
<protein>
    <submittedName>
        <fullName evidence="3">FAD linked oxidoreductase</fullName>
        <ecNumber evidence="3">1.1.3.8</ecNumber>
    </submittedName>
</protein>
<gene>
    <name evidence="3" type="ordered locus">BN6_00340</name>
</gene>
<dbReference type="EC" id="1.1.3.8" evidence="3"/>
<dbReference type="InterPro" id="IPR016169">
    <property type="entry name" value="FAD-bd_PCMH_sub2"/>
</dbReference>
<dbReference type="InterPro" id="IPR016167">
    <property type="entry name" value="FAD-bd_PCMH_sub1"/>
</dbReference>
<evidence type="ECO:0000259" key="2">
    <source>
        <dbReference type="PROSITE" id="PS51387"/>
    </source>
</evidence>
<dbReference type="Gene3D" id="3.30.465.10">
    <property type="match status" value="1"/>
</dbReference>